<proteinExistence type="predicted"/>
<organism evidence="1 2">
    <name type="scientific">Empedobacter falsenii</name>
    <dbReference type="NCBI Taxonomy" id="343874"/>
    <lineage>
        <taxon>Bacteria</taxon>
        <taxon>Pseudomonadati</taxon>
        <taxon>Bacteroidota</taxon>
        <taxon>Flavobacteriia</taxon>
        <taxon>Flavobacteriales</taxon>
        <taxon>Weeksellaceae</taxon>
        <taxon>Empedobacter</taxon>
    </lineage>
</organism>
<evidence type="ECO:0000313" key="2">
    <source>
        <dbReference type="Proteomes" id="UP000267844"/>
    </source>
</evidence>
<sequence length="154" mass="17356">MKKIILATFTIAAFVVSSCKTEVEKVKDEENSKEYKVGIEIGHVSAEKSIQYEGTYKGILPCYEKDCKEVEMEIKLLPNKGYVYSTKRLGLDKMAIMTTGTFQFKEDGNTIVFPEIANVPNAFLVEEGKIIQLDKNQKKIESADSAKFVLTKEK</sequence>
<dbReference type="RefSeq" id="WP_125349545.1">
    <property type="nucleotide sequence ID" value="NZ_RHPN01000013.1"/>
</dbReference>
<dbReference type="InterPro" id="IPR007298">
    <property type="entry name" value="Cu-R_lipoprotein_NlpE"/>
</dbReference>
<gene>
    <name evidence="1" type="ORF">EGI89_06140</name>
</gene>
<protein>
    <recommendedName>
        <fullName evidence="3">Copper resistance protein NlpE</fullName>
    </recommendedName>
</protein>
<evidence type="ECO:0008006" key="3">
    <source>
        <dbReference type="Google" id="ProtNLM"/>
    </source>
</evidence>
<evidence type="ECO:0000313" key="1">
    <source>
        <dbReference type="EMBL" id="RRT92325.1"/>
    </source>
</evidence>
<name>A0A427BQ30_9FLAO</name>
<dbReference type="EMBL" id="RHPO01000009">
    <property type="protein sequence ID" value="RRT92325.1"/>
    <property type="molecule type" value="Genomic_DNA"/>
</dbReference>
<dbReference type="Pfam" id="PF04170">
    <property type="entry name" value="NlpE"/>
    <property type="match status" value="1"/>
</dbReference>
<dbReference type="Gene3D" id="2.40.128.640">
    <property type="match status" value="1"/>
</dbReference>
<reference evidence="1 2" key="1">
    <citation type="submission" date="2018-10" db="EMBL/GenBank/DDBJ databases">
        <title>Transmission dynamics of multidrug resistant bacteria on intensive care unit surfaces.</title>
        <authorList>
            <person name="D'Souza A.W."/>
            <person name="Potter R.F."/>
            <person name="Wallace M."/>
            <person name="Shupe A."/>
            <person name="Patel S."/>
            <person name="Sun S."/>
            <person name="Gul D."/>
            <person name="Kwon J.H."/>
            <person name="Andleeb S."/>
            <person name="Burnham C.-A.D."/>
            <person name="Dantas G."/>
        </authorList>
    </citation>
    <scope>NUCLEOTIDE SEQUENCE [LARGE SCALE GENOMIC DNA]</scope>
    <source>
        <strain evidence="1 2">WF_348</strain>
    </source>
</reference>
<comment type="caution">
    <text evidence="1">The sequence shown here is derived from an EMBL/GenBank/DDBJ whole genome shotgun (WGS) entry which is preliminary data.</text>
</comment>
<dbReference type="AlphaFoldDB" id="A0A427BQ30"/>
<dbReference type="Proteomes" id="UP000267844">
    <property type="component" value="Unassembled WGS sequence"/>
</dbReference>
<accession>A0A427BQ30</accession>
<dbReference type="PROSITE" id="PS51257">
    <property type="entry name" value="PROKAR_LIPOPROTEIN"/>
    <property type="match status" value="1"/>
</dbReference>